<dbReference type="GO" id="GO:0005524">
    <property type="term" value="F:ATP binding"/>
    <property type="evidence" value="ECO:0007669"/>
    <property type="project" value="UniProtKB-UniRule"/>
</dbReference>
<dbReference type="Proteomes" id="UP000188354">
    <property type="component" value="Chromosome LG05"/>
</dbReference>
<dbReference type="InterPro" id="IPR036872">
    <property type="entry name" value="CH_dom_sf"/>
</dbReference>
<dbReference type="Gene3D" id="1.10.418.10">
    <property type="entry name" value="Calponin-like domain"/>
    <property type="match status" value="1"/>
</dbReference>
<dbReference type="PRINTS" id="PR00380">
    <property type="entry name" value="KINESINHEAVY"/>
</dbReference>
<dbReference type="Pfam" id="PF00307">
    <property type="entry name" value="CH"/>
    <property type="match status" value="1"/>
</dbReference>
<feature type="region of interest" description="Disordered" evidence="5">
    <location>
        <begin position="1033"/>
        <end position="1103"/>
    </location>
</feature>
<organism evidence="8 9">
    <name type="scientific">Lupinus angustifolius</name>
    <name type="common">Narrow-leaved blue lupine</name>
    <dbReference type="NCBI Taxonomy" id="3871"/>
    <lineage>
        <taxon>Eukaryota</taxon>
        <taxon>Viridiplantae</taxon>
        <taxon>Streptophyta</taxon>
        <taxon>Embryophyta</taxon>
        <taxon>Tracheophyta</taxon>
        <taxon>Spermatophyta</taxon>
        <taxon>Magnoliopsida</taxon>
        <taxon>eudicotyledons</taxon>
        <taxon>Gunneridae</taxon>
        <taxon>Pentapetalae</taxon>
        <taxon>rosids</taxon>
        <taxon>fabids</taxon>
        <taxon>Fabales</taxon>
        <taxon>Fabaceae</taxon>
        <taxon>Papilionoideae</taxon>
        <taxon>50 kb inversion clade</taxon>
        <taxon>genistoids sensu lato</taxon>
        <taxon>core genistoids</taxon>
        <taxon>Genisteae</taxon>
        <taxon>Lupinus</taxon>
    </lineage>
</organism>
<dbReference type="GO" id="GO:0015630">
    <property type="term" value="C:microtubule cytoskeleton"/>
    <property type="evidence" value="ECO:0007669"/>
    <property type="project" value="TreeGrafter"/>
</dbReference>
<evidence type="ECO:0000256" key="2">
    <source>
        <dbReference type="ARBA" id="ARBA00023175"/>
    </source>
</evidence>
<feature type="binding site" evidence="3">
    <location>
        <begin position="465"/>
        <end position="472"/>
    </location>
    <ligand>
        <name>ATP</name>
        <dbReference type="ChEBI" id="CHEBI:30616"/>
    </ligand>
</feature>
<feature type="compositionally biased region" description="Basic and acidic residues" evidence="5">
    <location>
        <begin position="757"/>
        <end position="769"/>
    </location>
</feature>
<evidence type="ECO:0000256" key="3">
    <source>
        <dbReference type="PROSITE-ProRule" id="PRU00283"/>
    </source>
</evidence>
<evidence type="ECO:0000256" key="5">
    <source>
        <dbReference type="SAM" id="MobiDB-lite"/>
    </source>
</evidence>
<evidence type="ECO:0000256" key="1">
    <source>
        <dbReference type="ARBA" id="ARBA00010899"/>
    </source>
</evidence>
<accession>A0A4P1RIS6</accession>
<proteinExistence type="inferred from homology"/>
<dbReference type="CDD" id="cd21203">
    <property type="entry name" value="CH_AtKIN14-like"/>
    <property type="match status" value="1"/>
</dbReference>
<dbReference type="GO" id="GO:0003777">
    <property type="term" value="F:microtubule motor activity"/>
    <property type="evidence" value="ECO:0007669"/>
    <property type="project" value="InterPro"/>
</dbReference>
<evidence type="ECO:0000313" key="9">
    <source>
        <dbReference type="Proteomes" id="UP000188354"/>
    </source>
</evidence>
<comment type="similarity">
    <text evidence="1">Belongs to the TRAFAC class myosin-kinesin ATPase superfamily. Kinesin family. KIN-14 subfamily.</text>
</comment>
<dbReference type="InterPro" id="IPR027640">
    <property type="entry name" value="Kinesin-like_fam"/>
</dbReference>
<sequence>MVDCSRNGGHDFNMASRKAEEAAWRRYDASQWLESQVGPLGISNQPTERELVSCLRNGLVLCNVINKIHPGAVPKVVDIPVASQPLSWDSQPLPAYQYFENVRNFLVAAEELKIPAFEASDLERDSVDMGSASKVVECILSLKSFQESKQINNENDSNKQIKSPLQMQSASRMHSKATTAYPSDACRPLDLSATLEKTPPIESNFQQREESVESIVRLLVDRMLDAKENINGNIHASLSNGLLDPIKLFNQILSNGGGEQPLKKLPEDIIKERTISQPDSTSTPASSYALPASKCPKCHRTCIGKCTCSQQQLLEMQKKELLDLKALKLKLKVEFEEMQSQFQRFFNDLGSQVQEMSVNALGYHKVVEENRKLYNMVQDLKGNIRVYCRIRPSFRANTKSIMDFVGENGSLLILDPSKTLKDGRKHFQFNEVFGPTASQDEVFERTQPLIRSVMDGYNVCIFAYGQTGSGKTHTMSGPSGGTSKDMGINYLALNDLFQLSNQREDIIKYDILEIRSCNGDGLSLPDATLRSVKSTSDVLTLMKLGEVNRAVSSTAINNRSSRSHSVLTVHVHGKDTSRSTIHSCLHLVDLAGSERVDKSEVTGDRLKEAQFINKSLSCLGDVITALAQKNSHIPYRNSKLTLLLQDSLGGHAKTLMFAHVSPEADSFSETMSTLKFAQRVSTVELGAARLNKETSEVMELKEQLENLKIALANQEAQNAMFNRTKEPYTPSEEPALVSEKTQVRHRRRSIESCSSPKIDKSVNPEDKSGTESSSTPRSLVSENTQFRYRRRSIESCSAPKIDKSINPEDKSGTESSSFIPRLLVSENTQFRHRRRSSIENCSSPKIDKSVNPEDKSGTDSSSSIPRSRRLSLEGPKSIKKDTVQTKVAADVSKTLRYESVSLQRHISLQDPESVSKSYGHFSNGNSRSELLANAPSSPTSITYQKRLIKIDSEVQIHPIKLPQTPELGRKDADRATFNDLAAFCNDSQKTKVTSSTNGKESHIRRSLRTIGKLIIGTDKRSQHNVAEVKSPINVTSHTNDVKTPRATTQRTKRRHSLTGMEAPRPNSRRSSLEGNPVVPNVRDRNARTPPPVRPTTKISARWA</sequence>
<dbReference type="GO" id="GO:0008017">
    <property type="term" value="F:microtubule binding"/>
    <property type="evidence" value="ECO:0007669"/>
    <property type="project" value="InterPro"/>
</dbReference>
<feature type="compositionally biased region" description="Polar residues" evidence="5">
    <location>
        <begin position="770"/>
        <end position="786"/>
    </location>
</feature>
<dbReference type="SUPFAM" id="SSF52540">
    <property type="entry name" value="P-loop containing nucleoside triphosphate hydrolases"/>
    <property type="match status" value="1"/>
</dbReference>
<reference evidence="8 9" key="1">
    <citation type="journal article" date="2017" name="Plant Biotechnol. J.">
        <title>A comprehensive draft genome sequence for lupin (Lupinus angustifolius), an emerging health food: insights into plant-microbe interactions and legume evolution.</title>
        <authorList>
            <person name="Hane J.K."/>
            <person name="Ming Y."/>
            <person name="Kamphuis L.G."/>
            <person name="Nelson M.N."/>
            <person name="Garg G."/>
            <person name="Atkins C.A."/>
            <person name="Bayer P.E."/>
            <person name="Bravo A."/>
            <person name="Bringans S."/>
            <person name="Cannon S."/>
            <person name="Edwards D."/>
            <person name="Foley R."/>
            <person name="Gao L.L."/>
            <person name="Harrison M.J."/>
            <person name="Huang W."/>
            <person name="Hurgobin B."/>
            <person name="Li S."/>
            <person name="Liu C.W."/>
            <person name="McGrath A."/>
            <person name="Morahan G."/>
            <person name="Murray J."/>
            <person name="Weller J."/>
            <person name="Jian J."/>
            <person name="Singh K.B."/>
        </authorList>
    </citation>
    <scope>NUCLEOTIDE SEQUENCE [LARGE SCALE GENOMIC DNA]</scope>
    <source>
        <strain evidence="9">cv. Tanjil</strain>
        <tissue evidence="8">Whole plant</tissue>
    </source>
</reference>
<feature type="compositionally biased region" description="Basic and acidic residues" evidence="5">
    <location>
        <begin position="845"/>
        <end position="857"/>
    </location>
</feature>
<dbReference type="STRING" id="3871.A0A4P1RIS6"/>
<dbReference type="Gene3D" id="3.40.850.10">
    <property type="entry name" value="Kinesin motor domain"/>
    <property type="match status" value="2"/>
</dbReference>
<gene>
    <name evidence="8" type="ORF">TanjilG_26831</name>
</gene>
<dbReference type="InterPro" id="IPR031852">
    <property type="entry name" value="Vik1/Cik1_MT-bd"/>
</dbReference>
<protein>
    <recommendedName>
        <fullName evidence="10">Kinesin motor domain-containing protein</fullName>
    </recommendedName>
</protein>
<keyword evidence="9" id="KW-1185">Reference proteome</keyword>
<name>A0A4P1RIS6_LUPAN</name>
<dbReference type="PROSITE" id="PS50021">
    <property type="entry name" value="CH"/>
    <property type="match status" value="1"/>
</dbReference>
<dbReference type="InterPro" id="IPR027417">
    <property type="entry name" value="P-loop_NTPase"/>
</dbReference>
<dbReference type="Pfam" id="PF16796">
    <property type="entry name" value="Microtub_bd"/>
    <property type="match status" value="1"/>
</dbReference>
<keyword evidence="3" id="KW-0547">Nucleotide-binding</keyword>
<evidence type="ECO:0000259" key="7">
    <source>
        <dbReference type="PROSITE" id="PS50067"/>
    </source>
</evidence>
<dbReference type="SMART" id="SM00033">
    <property type="entry name" value="CH"/>
    <property type="match status" value="1"/>
</dbReference>
<dbReference type="SUPFAM" id="SSF47576">
    <property type="entry name" value="Calponin-homology domain, CH-domain"/>
    <property type="match status" value="1"/>
</dbReference>
<feature type="domain" description="Kinesin motor" evidence="7">
    <location>
        <begin position="383"/>
        <end position="683"/>
    </location>
</feature>
<keyword evidence="2 3" id="KW-0505">Motor protein</keyword>
<dbReference type="GO" id="GO:0007018">
    <property type="term" value="P:microtubule-based movement"/>
    <property type="evidence" value="ECO:0007669"/>
    <property type="project" value="InterPro"/>
</dbReference>
<dbReference type="InterPro" id="IPR001715">
    <property type="entry name" value="CH_dom"/>
</dbReference>
<dbReference type="EMBL" id="CM007365">
    <property type="protein sequence ID" value="OIW11465.1"/>
    <property type="molecule type" value="Genomic_DNA"/>
</dbReference>
<dbReference type="FunFam" id="1.10.418.10:FF:000073">
    <property type="entry name" value="Kinesin-like protein KIN-14L"/>
    <property type="match status" value="1"/>
</dbReference>
<keyword evidence="3" id="KW-0067">ATP-binding</keyword>
<dbReference type="Gramene" id="OIW11465">
    <property type="protein sequence ID" value="OIW11465"/>
    <property type="gene ID" value="TanjilG_26831"/>
</dbReference>
<evidence type="ECO:0000259" key="6">
    <source>
        <dbReference type="PROSITE" id="PS50021"/>
    </source>
</evidence>
<feature type="coiled-coil region" evidence="4">
    <location>
        <begin position="687"/>
        <end position="724"/>
    </location>
</feature>
<dbReference type="Pfam" id="PF00225">
    <property type="entry name" value="Kinesin"/>
    <property type="match status" value="1"/>
</dbReference>
<feature type="region of interest" description="Disordered" evidence="5">
    <location>
        <begin position="725"/>
        <end position="878"/>
    </location>
</feature>
<dbReference type="InterPro" id="IPR036961">
    <property type="entry name" value="Kinesin_motor_dom_sf"/>
</dbReference>
<dbReference type="AlphaFoldDB" id="A0A4P1RIS6"/>
<feature type="compositionally biased region" description="Basic and acidic residues" evidence="5">
    <location>
        <begin position="800"/>
        <end position="812"/>
    </location>
</feature>
<evidence type="ECO:0000256" key="4">
    <source>
        <dbReference type="SAM" id="Coils"/>
    </source>
</evidence>
<dbReference type="SMART" id="SM00129">
    <property type="entry name" value="KISc"/>
    <property type="match status" value="1"/>
</dbReference>
<evidence type="ECO:0000313" key="8">
    <source>
        <dbReference type="EMBL" id="OIW11465.1"/>
    </source>
</evidence>
<dbReference type="PANTHER" id="PTHR47972">
    <property type="entry name" value="KINESIN-LIKE PROTEIN KLP-3"/>
    <property type="match status" value="1"/>
</dbReference>
<keyword evidence="4" id="KW-0175">Coiled coil</keyword>
<evidence type="ECO:0008006" key="10">
    <source>
        <dbReference type="Google" id="ProtNLM"/>
    </source>
</evidence>
<feature type="domain" description="Calponin-homology (CH)" evidence="6">
    <location>
        <begin position="23"/>
        <end position="147"/>
    </location>
</feature>
<dbReference type="InterPro" id="IPR001752">
    <property type="entry name" value="Kinesin_motor_dom"/>
</dbReference>
<dbReference type="PANTHER" id="PTHR47972:SF4">
    <property type="entry name" value="KINESIN-LIKE PROTEIN KIN-14L"/>
    <property type="match status" value="1"/>
</dbReference>
<dbReference type="PROSITE" id="PS50067">
    <property type="entry name" value="KINESIN_MOTOR_2"/>
    <property type="match status" value="1"/>
</dbReference>